<dbReference type="PANTHER" id="PTHR31050">
    <property type="entry name" value="OS08G0413200 PROTEIN"/>
    <property type="match status" value="1"/>
</dbReference>
<evidence type="ECO:0000313" key="1">
    <source>
        <dbReference type="EMBL" id="KAG2547622.1"/>
    </source>
</evidence>
<accession>A0A8T0NHL4</accession>
<dbReference type="Pfam" id="PF06880">
    <property type="entry name" value="DUF1262"/>
    <property type="match status" value="1"/>
</dbReference>
<dbReference type="AlphaFoldDB" id="A0A8T0NHL4"/>
<gene>
    <name evidence="1" type="ORF">PVAP13_9KG470200</name>
</gene>
<reference evidence="1" key="1">
    <citation type="submission" date="2020-05" db="EMBL/GenBank/DDBJ databases">
        <title>WGS assembly of Panicum virgatum.</title>
        <authorList>
            <person name="Lovell J.T."/>
            <person name="Jenkins J."/>
            <person name="Shu S."/>
            <person name="Juenger T.E."/>
            <person name="Schmutz J."/>
        </authorList>
    </citation>
    <scope>NUCLEOTIDE SEQUENCE</scope>
    <source>
        <strain evidence="1">AP13</strain>
    </source>
</reference>
<name>A0A8T0NHL4_PANVG</name>
<dbReference type="EMBL" id="CM029053">
    <property type="protein sequence ID" value="KAG2547622.1"/>
    <property type="molecule type" value="Genomic_DNA"/>
</dbReference>
<keyword evidence="2" id="KW-1185">Reference proteome</keyword>
<dbReference type="InterPro" id="IPR010683">
    <property type="entry name" value="DUF1262"/>
</dbReference>
<comment type="caution">
    <text evidence="1">The sequence shown here is derived from an EMBL/GenBank/DDBJ whole genome shotgun (WGS) entry which is preliminary data.</text>
</comment>
<evidence type="ECO:0000313" key="2">
    <source>
        <dbReference type="Proteomes" id="UP000823388"/>
    </source>
</evidence>
<sequence length="429" mass="47148">MYVTRPLSLYLAEPKAAAEPPPEGPGSGILVVLDEAAEQASTLCWGLCLDREVRRLPFPQSRQLALRENNSSSHLETCAKFVDLLSEVVGLCIGSDSGGPPGGGSVRALPDYVVMVPVVGQPLSSGRYYVVQAEGKHTGKVAACSREEDKTACCFGSCVNDVKPRALDLGDVYQQVEVQQLPSGDKGFKAVAVAADGIPPHYLRKKGWKVNTMASSKRAYDLAGDAQGVDSALRRRMPDLDDPGVVVVGRWYVPFMFVKADGDRSLKDQFRRCMFYKMTMEQSWEQIYGREAEGIQHPPAEVAVTATVRRSTALLGGAASWAVKEGGPQVEGGTVWFRPAAAGATVGLDMVLWERMWWELGRGGWVGPANGGANDERIERVERRRDGQGRWHKFACYLLVERFLLRRMDGSLALTCEFRHTDKIRAKWV</sequence>
<dbReference type="OrthoDB" id="1898393at2759"/>
<protein>
    <submittedName>
        <fullName evidence="1">Uncharacterized protein</fullName>
    </submittedName>
</protein>
<dbReference type="PANTHER" id="PTHR31050:SF15">
    <property type="entry name" value="OS08G0413200 PROTEIN"/>
    <property type="match status" value="1"/>
</dbReference>
<dbReference type="Proteomes" id="UP000823388">
    <property type="component" value="Chromosome 9K"/>
</dbReference>
<organism evidence="1 2">
    <name type="scientific">Panicum virgatum</name>
    <name type="common">Blackwell switchgrass</name>
    <dbReference type="NCBI Taxonomy" id="38727"/>
    <lineage>
        <taxon>Eukaryota</taxon>
        <taxon>Viridiplantae</taxon>
        <taxon>Streptophyta</taxon>
        <taxon>Embryophyta</taxon>
        <taxon>Tracheophyta</taxon>
        <taxon>Spermatophyta</taxon>
        <taxon>Magnoliopsida</taxon>
        <taxon>Liliopsida</taxon>
        <taxon>Poales</taxon>
        <taxon>Poaceae</taxon>
        <taxon>PACMAD clade</taxon>
        <taxon>Panicoideae</taxon>
        <taxon>Panicodae</taxon>
        <taxon>Paniceae</taxon>
        <taxon>Panicinae</taxon>
        <taxon>Panicum</taxon>
        <taxon>Panicum sect. Hiantes</taxon>
    </lineage>
</organism>
<proteinExistence type="predicted"/>